<dbReference type="InterPro" id="IPR017970">
    <property type="entry name" value="Homeobox_CS"/>
</dbReference>
<dbReference type="GO" id="GO:0005634">
    <property type="term" value="C:nucleus"/>
    <property type="evidence" value="ECO:0007669"/>
    <property type="project" value="UniProtKB-SubCell"/>
</dbReference>
<evidence type="ECO:0000256" key="3">
    <source>
        <dbReference type="ARBA" id="ARBA00022782"/>
    </source>
</evidence>
<dbReference type="SUPFAM" id="SSF46689">
    <property type="entry name" value="Homeodomain-like"/>
    <property type="match status" value="1"/>
</dbReference>
<evidence type="ECO:0000313" key="17">
    <source>
        <dbReference type="Proteomes" id="UP001314229"/>
    </source>
</evidence>
<proteinExistence type="inferred from homology"/>
<evidence type="ECO:0000256" key="1">
    <source>
        <dbReference type="ARBA" id="ARBA00004123"/>
    </source>
</evidence>
<name>A0AAV1NTK0_SCOSC</name>
<evidence type="ECO:0000256" key="10">
    <source>
        <dbReference type="ARBA" id="ARBA00038165"/>
    </source>
</evidence>
<comment type="similarity">
    <text evidence="10">Belongs to the HMX homeobox family.</text>
</comment>
<feature type="region of interest" description="Disordered" evidence="14">
    <location>
        <begin position="104"/>
        <end position="131"/>
    </location>
</feature>
<keyword evidence="3" id="KW-0221">Differentiation</keyword>
<evidence type="ECO:0000313" key="16">
    <source>
        <dbReference type="EMBL" id="CAK6962951.1"/>
    </source>
</evidence>
<dbReference type="GO" id="GO:0007399">
    <property type="term" value="P:nervous system development"/>
    <property type="evidence" value="ECO:0007669"/>
    <property type="project" value="UniProtKB-KW"/>
</dbReference>
<reference evidence="16 17" key="1">
    <citation type="submission" date="2024-01" db="EMBL/GenBank/DDBJ databases">
        <authorList>
            <person name="Alioto T."/>
            <person name="Alioto T."/>
            <person name="Gomez Garrido J."/>
        </authorList>
    </citation>
    <scope>NUCLEOTIDE SEQUENCE [LARGE SCALE GENOMIC DNA]</scope>
</reference>
<evidence type="ECO:0000256" key="12">
    <source>
        <dbReference type="PROSITE-ProRule" id="PRU00108"/>
    </source>
</evidence>
<dbReference type="Pfam" id="PF00046">
    <property type="entry name" value="Homeodomain"/>
    <property type="match status" value="1"/>
</dbReference>
<organism evidence="16 17">
    <name type="scientific">Scomber scombrus</name>
    <name type="common">Atlantic mackerel</name>
    <name type="synonym">Scomber vernalis</name>
    <dbReference type="NCBI Taxonomy" id="13677"/>
    <lineage>
        <taxon>Eukaryota</taxon>
        <taxon>Metazoa</taxon>
        <taxon>Chordata</taxon>
        <taxon>Craniata</taxon>
        <taxon>Vertebrata</taxon>
        <taxon>Euteleostomi</taxon>
        <taxon>Actinopterygii</taxon>
        <taxon>Neopterygii</taxon>
        <taxon>Teleostei</taxon>
        <taxon>Neoteleostei</taxon>
        <taxon>Acanthomorphata</taxon>
        <taxon>Pelagiaria</taxon>
        <taxon>Scombriformes</taxon>
        <taxon>Scombridae</taxon>
        <taxon>Scomber</taxon>
    </lineage>
</organism>
<dbReference type="PRINTS" id="PR00024">
    <property type="entry name" value="HOMEOBOX"/>
</dbReference>
<feature type="region of interest" description="Disordered" evidence="14">
    <location>
        <begin position="51"/>
        <end position="73"/>
    </location>
</feature>
<dbReference type="GO" id="GO:0030154">
    <property type="term" value="P:cell differentiation"/>
    <property type="evidence" value="ECO:0007669"/>
    <property type="project" value="UniProtKB-KW"/>
</dbReference>
<dbReference type="EMBL" id="CAWUFR010000061">
    <property type="protein sequence ID" value="CAK6962951.1"/>
    <property type="molecule type" value="Genomic_DNA"/>
</dbReference>
<evidence type="ECO:0000256" key="7">
    <source>
        <dbReference type="ARBA" id="ARBA00023155"/>
    </source>
</evidence>
<dbReference type="InterPro" id="IPR020479">
    <property type="entry name" value="HD_metazoa"/>
</dbReference>
<dbReference type="GO" id="GO:0000981">
    <property type="term" value="F:DNA-binding transcription factor activity, RNA polymerase II-specific"/>
    <property type="evidence" value="ECO:0007669"/>
    <property type="project" value="InterPro"/>
</dbReference>
<dbReference type="InterPro" id="IPR051300">
    <property type="entry name" value="HMX_Homeobox_TF"/>
</dbReference>
<evidence type="ECO:0000256" key="11">
    <source>
        <dbReference type="ARBA" id="ARBA00053510"/>
    </source>
</evidence>
<dbReference type="FunFam" id="1.10.10.60:FF:000053">
    <property type="entry name" value="H6 family homeobox 2"/>
    <property type="match status" value="1"/>
</dbReference>
<protein>
    <submittedName>
        <fullName evidence="16">H6 family homeobox 4</fullName>
    </submittedName>
</protein>
<dbReference type="AlphaFoldDB" id="A0AAV1NTK0"/>
<evidence type="ECO:0000256" key="6">
    <source>
        <dbReference type="ARBA" id="ARBA00023125"/>
    </source>
</evidence>
<comment type="subcellular location">
    <subcellularLocation>
        <location evidence="1 12 13">Nucleus</location>
    </subcellularLocation>
</comment>
<keyword evidence="5" id="KW-0805">Transcription regulation</keyword>
<feature type="DNA-binding region" description="Homeobox" evidence="12">
    <location>
        <begin position="136"/>
        <end position="195"/>
    </location>
</feature>
<feature type="compositionally biased region" description="Low complexity" evidence="14">
    <location>
        <begin position="105"/>
        <end position="119"/>
    </location>
</feature>
<dbReference type="PROSITE" id="PS50071">
    <property type="entry name" value="HOMEOBOX_2"/>
    <property type="match status" value="1"/>
</dbReference>
<comment type="caution">
    <text evidence="16">The sequence shown here is derived from an EMBL/GenBank/DDBJ whole genome shotgun (WGS) entry which is preliminary data.</text>
</comment>
<dbReference type="Gene3D" id="1.10.10.60">
    <property type="entry name" value="Homeodomain-like"/>
    <property type="match status" value="1"/>
</dbReference>
<accession>A0AAV1NTK0</accession>
<comment type="function">
    <text evidence="11">Transcription factor involved in specification of neuronal cell types and which is required for inner ear and hypothalamus development. Binds to the 5'-CAAGTG-3' core sequence.</text>
</comment>
<dbReference type="CDD" id="cd00086">
    <property type="entry name" value="homeodomain"/>
    <property type="match status" value="1"/>
</dbReference>
<evidence type="ECO:0000256" key="8">
    <source>
        <dbReference type="ARBA" id="ARBA00023163"/>
    </source>
</evidence>
<gene>
    <name evidence="16" type="ORF">FSCOSCO3_A012402</name>
</gene>
<keyword evidence="4" id="KW-0524">Neurogenesis</keyword>
<feature type="domain" description="Homeobox" evidence="15">
    <location>
        <begin position="134"/>
        <end position="194"/>
    </location>
</feature>
<dbReference type="InterPro" id="IPR001356">
    <property type="entry name" value="HD"/>
</dbReference>
<evidence type="ECO:0000256" key="9">
    <source>
        <dbReference type="ARBA" id="ARBA00023242"/>
    </source>
</evidence>
<dbReference type="SMART" id="SM00389">
    <property type="entry name" value="HOX"/>
    <property type="match status" value="1"/>
</dbReference>
<keyword evidence="2" id="KW-0217">Developmental protein</keyword>
<evidence type="ECO:0000256" key="4">
    <source>
        <dbReference type="ARBA" id="ARBA00022902"/>
    </source>
</evidence>
<dbReference type="PANTHER" id="PTHR46110">
    <property type="entry name" value="HOMEOBOX PROTEIN HMX"/>
    <property type="match status" value="1"/>
</dbReference>
<dbReference type="GO" id="GO:0000977">
    <property type="term" value="F:RNA polymerase II transcription regulatory region sequence-specific DNA binding"/>
    <property type="evidence" value="ECO:0007669"/>
    <property type="project" value="TreeGrafter"/>
</dbReference>
<evidence type="ECO:0000256" key="5">
    <source>
        <dbReference type="ARBA" id="ARBA00023015"/>
    </source>
</evidence>
<dbReference type="PROSITE" id="PS00027">
    <property type="entry name" value="HOMEOBOX_1"/>
    <property type="match status" value="1"/>
</dbReference>
<evidence type="ECO:0000259" key="15">
    <source>
        <dbReference type="PROSITE" id="PS50071"/>
    </source>
</evidence>
<dbReference type="InterPro" id="IPR009057">
    <property type="entry name" value="Homeodomain-like_sf"/>
</dbReference>
<evidence type="ECO:0000256" key="2">
    <source>
        <dbReference type="ARBA" id="ARBA00022473"/>
    </source>
</evidence>
<sequence length="265" mass="29282">MNKVDAPCRPAASLKFTIDNILNLKTSGRTCDSCHPAGLQDDLATAMRKDGFQSHREEHGAQQRQDPDSRLKESECITDCHGASDSVIISRGDAIKATEVRFESGDSSCDDSSSTTTATDPHKGGSTAKKNKIITKKKTRTIFSKRQIFQLESTFDMKRYLSSAERACLASSLQLTETQVKIWFQNRRNKLKRQISTEIDGPVTDFPESGKPVVVGQLPALYKESNLLGRCLLPMPLPVVYPGSSTPYLCFSNASKYFSLYDGDV</sequence>
<keyword evidence="8" id="KW-0804">Transcription</keyword>
<evidence type="ECO:0000256" key="13">
    <source>
        <dbReference type="RuleBase" id="RU000682"/>
    </source>
</evidence>
<dbReference type="Proteomes" id="UP001314229">
    <property type="component" value="Unassembled WGS sequence"/>
</dbReference>
<dbReference type="PANTHER" id="PTHR46110:SF5">
    <property type="entry name" value="SENSORY ORGAN HOMEOBOX"/>
    <property type="match status" value="1"/>
</dbReference>
<evidence type="ECO:0000256" key="14">
    <source>
        <dbReference type="SAM" id="MobiDB-lite"/>
    </source>
</evidence>
<keyword evidence="17" id="KW-1185">Reference proteome</keyword>
<keyword evidence="9 12" id="KW-0539">Nucleus</keyword>
<keyword evidence="6 12" id="KW-0238">DNA-binding</keyword>
<keyword evidence="7 12" id="KW-0371">Homeobox</keyword>